<protein>
    <submittedName>
        <fullName evidence="2">Transposase</fullName>
    </submittedName>
</protein>
<sequence>MIEGFLYDNEIDITKEQNKEKGSIANNCPHCESTKTRKNGHQYGVQRFVCNDCKKNFRVSTGSVTAHLKKKELLKVYIPNMLAGYSLEKCAKLTGISKQTSFDWRHKILSALGKFQKEQMLSGICESDDVFIEFSEKGSQNLKREPRKRGKSVFIKKKRGINNDKVAILISCDRKGNKHLQVATRGRISAADINNILKDKLEPKTVLCTDGHRSFEAFAKENKLEHQTIKVSAKEYVKKGIYHVQHVNQTAQDLKKWLETFNGVSTKYLQNYLNWYALKSIINENQSPIKKTLAIMVTSFSAWYEFKGIVNLAYIN</sequence>
<keyword evidence="3" id="KW-1185">Reference proteome</keyword>
<dbReference type="SMART" id="SM01126">
    <property type="entry name" value="DDE_Tnp_IS1595"/>
    <property type="match status" value="1"/>
</dbReference>
<dbReference type="Proteomes" id="UP000184020">
    <property type="component" value="Unassembled WGS sequence"/>
</dbReference>
<dbReference type="PANTHER" id="PTHR33293">
    <property type="entry name" value="INSERTION ELEMENT IS1 1 PROTEIN INSB-RELATED"/>
    <property type="match status" value="1"/>
</dbReference>
<dbReference type="OrthoDB" id="9802985at2"/>
<dbReference type="NCBIfam" id="NF033547">
    <property type="entry name" value="transpos_IS1595"/>
    <property type="match status" value="1"/>
</dbReference>
<reference evidence="3" key="1">
    <citation type="submission" date="2016-11" db="EMBL/GenBank/DDBJ databases">
        <authorList>
            <person name="Varghese N."/>
            <person name="Submissions S."/>
        </authorList>
    </citation>
    <scope>NUCLEOTIDE SEQUENCE [LARGE SCALE GENOMIC DNA]</scope>
    <source>
        <strain evidence="3">DSM 17659</strain>
    </source>
</reference>
<dbReference type="PANTHER" id="PTHR33293:SF1">
    <property type="entry name" value="INSERTION ELEMENT IS1 1 PROTEIN INSB-RELATED"/>
    <property type="match status" value="1"/>
</dbReference>
<accession>A0A1M5M099</accession>
<dbReference type="Pfam" id="PF12762">
    <property type="entry name" value="DDE_Tnp_IS1595"/>
    <property type="match status" value="1"/>
</dbReference>
<dbReference type="AlphaFoldDB" id="A0A1M5M099"/>
<dbReference type="InterPro" id="IPR051354">
    <property type="entry name" value="Transposase_27_IS1"/>
</dbReference>
<dbReference type="RefSeq" id="WP_073019886.1">
    <property type="nucleotide sequence ID" value="NZ_FQWF01000009.1"/>
</dbReference>
<organism evidence="2 3">
    <name type="scientific">Flavobacterium micromati</name>
    <dbReference type="NCBI Taxonomy" id="229205"/>
    <lineage>
        <taxon>Bacteria</taxon>
        <taxon>Pseudomonadati</taxon>
        <taxon>Bacteroidota</taxon>
        <taxon>Flavobacteriia</taxon>
        <taxon>Flavobacteriales</taxon>
        <taxon>Flavobacteriaceae</taxon>
        <taxon>Flavobacterium</taxon>
    </lineage>
</organism>
<evidence type="ECO:0000313" key="3">
    <source>
        <dbReference type="Proteomes" id="UP000184020"/>
    </source>
</evidence>
<feature type="domain" description="ISXO2-like transposase" evidence="1">
    <location>
        <begin position="120"/>
        <end position="281"/>
    </location>
</feature>
<name>A0A1M5M099_9FLAO</name>
<dbReference type="InterPro" id="IPR024445">
    <property type="entry name" value="Tnp_ISXO2-like"/>
</dbReference>
<gene>
    <name evidence="2" type="ORF">SAMN05444372_1093</name>
</gene>
<proteinExistence type="predicted"/>
<evidence type="ECO:0000313" key="2">
    <source>
        <dbReference type="EMBL" id="SHG70701.1"/>
    </source>
</evidence>
<evidence type="ECO:0000259" key="1">
    <source>
        <dbReference type="SMART" id="SM01126"/>
    </source>
</evidence>
<dbReference type="EMBL" id="FQWF01000009">
    <property type="protein sequence ID" value="SHG70701.1"/>
    <property type="molecule type" value="Genomic_DNA"/>
</dbReference>
<dbReference type="STRING" id="229205.SAMN05444372_1093"/>